<gene>
    <name evidence="2" type="ORF">H9I45_06615</name>
</gene>
<protein>
    <submittedName>
        <fullName evidence="2">Alpha/beta hydrolase</fullName>
    </submittedName>
</protein>
<dbReference type="EMBL" id="CP061813">
    <property type="protein sequence ID" value="QOD62109.1"/>
    <property type="molecule type" value="Genomic_DNA"/>
</dbReference>
<accession>A0A7L8AJY3</accession>
<organism evidence="2 3">
    <name type="scientific">Polaribacter haliotis</name>
    <dbReference type="NCBI Taxonomy" id="1888915"/>
    <lineage>
        <taxon>Bacteria</taxon>
        <taxon>Pseudomonadati</taxon>
        <taxon>Bacteroidota</taxon>
        <taxon>Flavobacteriia</taxon>
        <taxon>Flavobacteriales</taxon>
        <taxon>Flavobacteriaceae</taxon>
    </lineage>
</organism>
<dbReference type="AlphaFoldDB" id="A0A7L8AJY3"/>
<name>A0A7L8AJY3_9FLAO</name>
<dbReference type="PANTHER" id="PTHR11005">
    <property type="entry name" value="LYSOSOMAL ACID LIPASE-RELATED"/>
    <property type="match status" value="1"/>
</dbReference>
<evidence type="ECO:0000313" key="3">
    <source>
        <dbReference type="Proteomes" id="UP000516764"/>
    </source>
</evidence>
<dbReference type="Pfam" id="PF12146">
    <property type="entry name" value="Hydrolase_4"/>
    <property type="match status" value="1"/>
</dbReference>
<dbReference type="OrthoDB" id="9780932at2"/>
<dbReference type="Gene3D" id="3.40.50.1820">
    <property type="entry name" value="alpha/beta hydrolase"/>
    <property type="match status" value="2"/>
</dbReference>
<evidence type="ECO:0000313" key="2">
    <source>
        <dbReference type="EMBL" id="QOD62109.1"/>
    </source>
</evidence>
<sequence>MTEKLIKLNYDSDKYLALWKIFNSESSKEKNILLTHGTFSNRKVLNGITEYLVSKGFTCWIFEWRNHGNSSKINQNFDFESIGKQDFKIVFDYLFTTQNIKKTDCITHSGGGICLTIFLITNPNYTSKINSITLFGCQAFGAVTSTKNYLKIFIAKYISKLLGYIPAKITGSEENESYFMMEQWFNWNLNKNFLGKNEFDYRAKMNEIQIPILSISGKGDTFIAPPKGCKDFLDAFKNPNNKYVLCSKENGFLEDYNHSRILHSKNASKEIYAVVLDWIENFES</sequence>
<reference evidence="2 3" key="1">
    <citation type="journal article" date="2016" name="Int. J. Syst. Evol. Microbiol.">
        <title>Polaribacter haliotis sp. nov., isolated from the gut of abalone Haliotis discus hannai.</title>
        <authorList>
            <person name="Kim Y.O."/>
            <person name="Park I.S."/>
            <person name="Park S."/>
            <person name="Nam B.H."/>
            <person name="Park J.M."/>
            <person name="Kim D.G."/>
            <person name="Yoon J.H."/>
        </authorList>
    </citation>
    <scope>NUCLEOTIDE SEQUENCE [LARGE SCALE GENOMIC DNA]</scope>
    <source>
        <strain evidence="2 3">KCTC 52418</strain>
    </source>
</reference>
<dbReference type="RefSeq" id="WP_088354564.1">
    <property type="nucleotide sequence ID" value="NZ_CP061813.1"/>
</dbReference>
<dbReference type="SUPFAM" id="SSF53474">
    <property type="entry name" value="alpha/beta-Hydrolases"/>
    <property type="match status" value="1"/>
</dbReference>
<proteinExistence type="predicted"/>
<dbReference type="InterPro" id="IPR029058">
    <property type="entry name" value="AB_hydrolase_fold"/>
</dbReference>
<dbReference type="InterPro" id="IPR022742">
    <property type="entry name" value="Hydrolase_4"/>
</dbReference>
<feature type="domain" description="Serine aminopeptidase S33" evidence="1">
    <location>
        <begin position="29"/>
        <end position="238"/>
    </location>
</feature>
<dbReference type="Proteomes" id="UP000516764">
    <property type="component" value="Chromosome"/>
</dbReference>
<keyword evidence="3" id="KW-1185">Reference proteome</keyword>
<evidence type="ECO:0000259" key="1">
    <source>
        <dbReference type="Pfam" id="PF12146"/>
    </source>
</evidence>
<dbReference type="KEGG" id="phal:H9I45_06615"/>
<keyword evidence="2" id="KW-0378">Hydrolase</keyword>
<dbReference type="GO" id="GO:0016787">
    <property type="term" value="F:hydrolase activity"/>
    <property type="evidence" value="ECO:0007669"/>
    <property type="project" value="UniProtKB-KW"/>
</dbReference>